<comment type="caution">
    <text evidence="1">The sequence shown here is derived from an EMBL/GenBank/DDBJ whole genome shotgun (WGS) entry which is preliminary data.</text>
</comment>
<accession>A0ABT9ADP8</accession>
<reference evidence="1" key="1">
    <citation type="submission" date="2023-07" db="EMBL/GenBank/DDBJ databases">
        <authorList>
            <person name="Kim M.K."/>
        </authorList>
    </citation>
    <scope>NUCLEOTIDE SEQUENCE</scope>
    <source>
        <strain evidence="1">M29</strain>
    </source>
</reference>
<sequence length="152" mass="17847">MNTFLRNCHCDQASGKVVTSAMKIWCLLCSLCLLTSCVEHFTAEEVCGAYAPVGYVHSFDTLRLRPNGTYERSIYNRNRQRRLHTQGTWRLEKNHRLVFEHFYVNLDRDLSSNISESADEYMFINTYFETQQRAIQFCVGDHEGQNCYRKVQ</sequence>
<gene>
    <name evidence="1" type="ORF">Q5H92_10650</name>
</gene>
<evidence type="ECO:0000313" key="2">
    <source>
        <dbReference type="Proteomes" id="UP001167796"/>
    </source>
</evidence>
<keyword evidence="2" id="KW-1185">Reference proteome</keyword>
<name>A0ABT9ADP8_9BACT</name>
<organism evidence="1 2">
    <name type="scientific">Hymenobacter mellowenesis</name>
    <dbReference type="NCBI Taxonomy" id="3063995"/>
    <lineage>
        <taxon>Bacteria</taxon>
        <taxon>Pseudomonadati</taxon>
        <taxon>Bacteroidota</taxon>
        <taxon>Cytophagia</taxon>
        <taxon>Cytophagales</taxon>
        <taxon>Hymenobacteraceae</taxon>
        <taxon>Hymenobacter</taxon>
    </lineage>
</organism>
<protein>
    <submittedName>
        <fullName evidence="1">Uncharacterized protein</fullName>
    </submittedName>
</protein>
<dbReference type="EMBL" id="JAUQSX010000005">
    <property type="protein sequence ID" value="MDO7846817.1"/>
    <property type="molecule type" value="Genomic_DNA"/>
</dbReference>
<evidence type="ECO:0000313" key="1">
    <source>
        <dbReference type="EMBL" id="MDO7846817.1"/>
    </source>
</evidence>
<proteinExistence type="predicted"/>
<dbReference type="Proteomes" id="UP001167796">
    <property type="component" value="Unassembled WGS sequence"/>
</dbReference>